<dbReference type="SUPFAM" id="SSF53649">
    <property type="entry name" value="Alkaline phosphatase-like"/>
    <property type="match status" value="1"/>
</dbReference>
<dbReference type="InterPro" id="IPR032506">
    <property type="entry name" value="SGSH_C"/>
</dbReference>
<dbReference type="Pfam" id="PF16347">
    <property type="entry name" value="SGSH_C"/>
    <property type="match status" value="1"/>
</dbReference>
<protein>
    <submittedName>
        <fullName evidence="2">DUF4976 domain-containing protein</fullName>
    </submittedName>
</protein>
<reference evidence="2" key="1">
    <citation type="journal article" date="2021" name="PeerJ">
        <title>Extensive microbial diversity within the chicken gut microbiome revealed by metagenomics and culture.</title>
        <authorList>
            <person name="Gilroy R."/>
            <person name="Ravi A."/>
            <person name="Getino M."/>
            <person name="Pursley I."/>
            <person name="Horton D.L."/>
            <person name="Alikhan N.F."/>
            <person name="Baker D."/>
            <person name="Gharbi K."/>
            <person name="Hall N."/>
            <person name="Watson M."/>
            <person name="Adriaenssens E.M."/>
            <person name="Foster-Nyarko E."/>
            <person name="Jarju S."/>
            <person name="Secka A."/>
            <person name="Antonio M."/>
            <person name="Oren A."/>
            <person name="Chaudhuri R.R."/>
            <person name="La Ragione R."/>
            <person name="Hildebrand F."/>
            <person name="Pallen M.J."/>
        </authorList>
    </citation>
    <scope>NUCLEOTIDE SEQUENCE</scope>
    <source>
        <strain evidence="2">ChiBcec8-14828</strain>
    </source>
</reference>
<evidence type="ECO:0000313" key="2">
    <source>
        <dbReference type="EMBL" id="HJB39178.1"/>
    </source>
</evidence>
<name>A0A9D2M1G2_9FIRM</name>
<sequence length="93" mass="11143">MLRTSRFKLLVRGSMERAMLFDLEQDPFEMENVAEHPDYLETKKELQKKLSDFILFDSLGKGYRDRTAPQLRCQTELNTQAEQLKQFIQSRWK</sequence>
<evidence type="ECO:0000259" key="1">
    <source>
        <dbReference type="Pfam" id="PF16347"/>
    </source>
</evidence>
<reference evidence="2" key="2">
    <citation type="submission" date="2021-04" db="EMBL/GenBank/DDBJ databases">
        <authorList>
            <person name="Gilroy R."/>
        </authorList>
    </citation>
    <scope>NUCLEOTIDE SEQUENCE</scope>
    <source>
        <strain evidence="2">ChiBcec8-14828</strain>
    </source>
</reference>
<dbReference type="Gene3D" id="3.40.720.10">
    <property type="entry name" value="Alkaline Phosphatase, subunit A"/>
    <property type="match status" value="1"/>
</dbReference>
<dbReference type="Proteomes" id="UP000824209">
    <property type="component" value="Unassembled WGS sequence"/>
</dbReference>
<comment type="caution">
    <text evidence="2">The sequence shown here is derived from an EMBL/GenBank/DDBJ whole genome shotgun (WGS) entry which is preliminary data.</text>
</comment>
<dbReference type="InterPro" id="IPR017850">
    <property type="entry name" value="Alkaline_phosphatase_core_sf"/>
</dbReference>
<feature type="domain" description="N-sulphoglucosamine sulphohydrolase C-terminal" evidence="1">
    <location>
        <begin position="2"/>
        <end position="52"/>
    </location>
</feature>
<accession>A0A9D2M1G2</accession>
<evidence type="ECO:0000313" key="3">
    <source>
        <dbReference type="Proteomes" id="UP000824209"/>
    </source>
</evidence>
<dbReference type="EMBL" id="DWYA01000024">
    <property type="protein sequence ID" value="HJB39178.1"/>
    <property type="molecule type" value="Genomic_DNA"/>
</dbReference>
<dbReference type="AlphaFoldDB" id="A0A9D2M1G2"/>
<gene>
    <name evidence="2" type="ORF">H9943_02135</name>
</gene>
<proteinExistence type="predicted"/>
<organism evidence="2 3">
    <name type="scientific">Candidatus Ruthenibacterium avium</name>
    <dbReference type="NCBI Taxonomy" id="2838751"/>
    <lineage>
        <taxon>Bacteria</taxon>
        <taxon>Bacillati</taxon>
        <taxon>Bacillota</taxon>
        <taxon>Clostridia</taxon>
        <taxon>Eubacteriales</taxon>
        <taxon>Oscillospiraceae</taxon>
        <taxon>Ruthenibacterium</taxon>
    </lineage>
</organism>